<dbReference type="SUPFAM" id="SSF53335">
    <property type="entry name" value="S-adenosyl-L-methionine-dependent methyltransferases"/>
    <property type="match status" value="1"/>
</dbReference>
<keyword evidence="2" id="KW-1185">Reference proteome</keyword>
<dbReference type="Gene3D" id="3.40.50.150">
    <property type="entry name" value="Vaccinia Virus protein VP39"/>
    <property type="match status" value="1"/>
</dbReference>
<dbReference type="RefSeq" id="WP_108687284.1">
    <property type="nucleotide sequence ID" value="NZ_QCYK01000002.1"/>
</dbReference>
<dbReference type="InterPro" id="IPR029063">
    <property type="entry name" value="SAM-dependent_MTases_sf"/>
</dbReference>
<protein>
    <submittedName>
        <fullName evidence="1">Methyltransferase type 11</fullName>
    </submittedName>
</protein>
<sequence>MGKLYVQYGCGPFSAPAGWKNFDASPTLRIQQLPLLGPLLKHRMHVTFPEDVLQGNILKALPGVPAGSCDGVYCSHVLEHLSYDDCLLAVRNTYHLLKPGGYFRCVVPDLAWAARAYVDDLASQDSQANTRFLERTMLGKRRRPRGLRGLLTATLGNSDHLYMWDQFSLAQVFRQAGFTQVRACGFNDCPDPMFRLVEEASRFENAVALEAVK</sequence>
<dbReference type="EMBL" id="QCYK01000002">
    <property type="protein sequence ID" value="PUZ25445.1"/>
    <property type="molecule type" value="Genomic_DNA"/>
</dbReference>
<dbReference type="AlphaFoldDB" id="A0A2T7BGN8"/>
<dbReference type="GO" id="GO:0008168">
    <property type="term" value="F:methyltransferase activity"/>
    <property type="evidence" value="ECO:0007669"/>
    <property type="project" value="UniProtKB-KW"/>
</dbReference>
<gene>
    <name evidence="1" type="ORF">DCC81_14235</name>
</gene>
<reference evidence="1 2" key="1">
    <citation type="submission" date="2018-04" db="EMBL/GenBank/DDBJ databases">
        <title>Chitinophaga fuyangensis sp. nov., isolated from soil in a chemical factory.</title>
        <authorList>
            <person name="Chen K."/>
        </authorList>
    </citation>
    <scope>NUCLEOTIDE SEQUENCE [LARGE SCALE GENOMIC DNA]</scope>
    <source>
        <strain evidence="1 2">LY-1</strain>
    </source>
</reference>
<keyword evidence="1" id="KW-0489">Methyltransferase</keyword>
<evidence type="ECO:0000313" key="2">
    <source>
        <dbReference type="Proteomes" id="UP000244450"/>
    </source>
</evidence>
<organism evidence="1 2">
    <name type="scientific">Chitinophaga parva</name>
    <dbReference type="NCBI Taxonomy" id="2169414"/>
    <lineage>
        <taxon>Bacteria</taxon>
        <taxon>Pseudomonadati</taxon>
        <taxon>Bacteroidota</taxon>
        <taxon>Chitinophagia</taxon>
        <taxon>Chitinophagales</taxon>
        <taxon>Chitinophagaceae</taxon>
        <taxon>Chitinophaga</taxon>
    </lineage>
</organism>
<dbReference type="OrthoDB" id="64188at2"/>
<proteinExistence type="predicted"/>
<dbReference type="GO" id="GO:0032259">
    <property type="term" value="P:methylation"/>
    <property type="evidence" value="ECO:0007669"/>
    <property type="project" value="UniProtKB-KW"/>
</dbReference>
<dbReference type="Proteomes" id="UP000244450">
    <property type="component" value="Unassembled WGS sequence"/>
</dbReference>
<evidence type="ECO:0000313" key="1">
    <source>
        <dbReference type="EMBL" id="PUZ25445.1"/>
    </source>
</evidence>
<name>A0A2T7BGN8_9BACT</name>
<accession>A0A2T7BGN8</accession>
<comment type="caution">
    <text evidence="1">The sequence shown here is derived from an EMBL/GenBank/DDBJ whole genome shotgun (WGS) entry which is preliminary data.</text>
</comment>
<keyword evidence="1" id="KW-0808">Transferase</keyword>
<dbReference type="Pfam" id="PF13489">
    <property type="entry name" value="Methyltransf_23"/>
    <property type="match status" value="1"/>
</dbReference>